<dbReference type="EMBL" id="CP034998">
    <property type="protein sequence ID" value="QAS80172.1"/>
    <property type="molecule type" value="Genomic_DNA"/>
</dbReference>
<organism evidence="3 4">
    <name type="scientific">Rhizobium acidisoli</name>
    <dbReference type="NCBI Taxonomy" id="1538158"/>
    <lineage>
        <taxon>Bacteria</taxon>
        <taxon>Pseudomonadati</taxon>
        <taxon>Pseudomonadota</taxon>
        <taxon>Alphaproteobacteria</taxon>
        <taxon>Hyphomicrobiales</taxon>
        <taxon>Rhizobiaceae</taxon>
        <taxon>Rhizobium/Agrobacterium group</taxon>
        <taxon>Rhizobium</taxon>
    </lineage>
</organism>
<dbReference type="AlphaFoldDB" id="A0AAE5TYD4"/>
<keyword evidence="1" id="KW-0175">Coiled coil</keyword>
<evidence type="ECO:0000313" key="4">
    <source>
        <dbReference type="Proteomes" id="UP000220927"/>
    </source>
</evidence>
<name>A0AAE5TYD4_9HYPH</name>
<feature type="transmembrane region" description="Helical" evidence="2">
    <location>
        <begin position="7"/>
        <end position="25"/>
    </location>
</feature>
<keyword evidence="2" id="KW-1133">Transmembrane helix</keyword>
<evidence type="ECO:0000256" key="2">
    <source>
        <dbReference type="SAM" id="Phobius"/>
    </source>
</evidence>
<dbReference type="Proteomes" id="UP000220927">
    <property type="component" value="Chromosome"/>
</dbReference>
<protein>
    <submittedName>
        <fullName evidence="3">Uncharacterized protein</fullName>
    </submittedName>
</protein>
<evidence type="ECO:0000256" key="1">
    <source>
        <dbReference type="SAM" id="Coils"/>
    </source>
</evidence>
<gene>
    <name evidence="3" type="ORF">CO657_19775</name>
</gene>
<proteinExistence type="predicted"/>
<dbReference type="RefSeq" id="WP_128715569.1">
    <property type="nucleotide sequence ID" value="NZ_CP034998.1"/>
</dbReference>
<keyword evidence="4" id="KW-1185">Reference proteome</keyword>
<evidence type="ECO:0000313" key="3">
    <source>
        <dbReference type="EMBL" id="QAS80172.1"/>
    </source>
</evidence>
<keyword evidence="2" id="KW-0812">Transmembrane</keyword>
<accession>A0AAE5TYD4</accession>
<reference evidence="3 4" key="1">
    <citation type="submission" date="2019-01" db="EMBL/GenBank/DDBJ databases">
        <title>Genomic insights into the origins and evolution of symbiotic genes in the Phaseolus vulgaris microsymbionts.</title>
        <authorList>
            <person name="Tong W."/>
        </authorList>
    </citation>
    <scope>NUCLEOTIDE SEQUENCE [LARGE SCALE GENOMIC DNA]</scope>
    <source>
        <strain evidence="3 4">FH23</strain>
    </source>
</reference>
<keyword evidence="2" id="KW-0472">Membrane</keyword>
<feature type="transmembrane region" description="Helical" evidence="2">
    <location>
        <begin position="45"/>
        <end position="65"/>
    </location>
</feature>
<feature type="coiled-coil region" evidence="1">
    <location>
        <begin position="67"/>
        <end position="141"/>
    </location>
</feature>
<dbReference type="KEGG" id="rad:CO657_19775"/>
<sequence length="253" mass="28241">MTLKIAGCLTGTLLICAFLLGWFAYKGNCPAAGTYSCMTASDWGTFIAGVFAPIAFTWLVAAVWIQSQELAEQREELRLTRREFEENRKVMQEQAEEARRQAEFIGLQTNLLKAQDADRRREQEERTLENHIQTLADLINNNFSNVNFVTGSASDGRIVSSVFKPREALPRDRAIIRFGQFAAAPEANYGIAEKLHVDPAVRPLVEIARDLTRLIIDTANELGPEHMITVARLKIVALNEHLDRKLGLATAAS</sequence>